<name>A0ABP8C032_9FLAO</name>
<comment type="caution">
    <text evidence="1">The sequence shown here is derived from an EMBL/GenBank/DDBJ whole genome shotgun (WGS) entry which is preliminary data.</text>
</comment>
<reference evidence="2" key="1">
    <citation type="journal article" date="2019" name="Int. J. Syst. Evol. Microbiol.">
        <title>The Global Catalogue of Microorganisms (GCM) 10K type strain sequencing project: providing services to taxonomists for standard genome sequencing and annotation.</title>
        <authorList>
            <consortium name="The Broad Institute Genomics Platform"/>
            <consortium name="The Broad Institute Genome Sequencing Center for Infectious Disease"/>
            <person name="Wu L."/>
            <person name="Ma J."/>
        </authorList>
    </citation>
    <scope>NUCLEOTIDE SEQUENCE [LARGE SCALE GENOMIC DNA]</scope>
    <source>
        <strain evidence="2">JCM 17630</strain>
    </source>
</reference>
<sequence>MTQTKIKDVNNYTELSIQISLSGLSFCILQKETNTISYLNHFSFNKKLNPFALLDQLKQLFNTEEALQKQFDAVYIIHVNELATLVPKALFNEDNIADYLKFNSKILKSDYITYDDIKLNESVNVYVPYVNINNFIYEKFGAFTFKHFSTILIEQILLLEKNNTSTKIYAHVSSNHFELVITKDGKLLLYNSFEYNSEEDFIYYLLFTAEQLHLNPEQVELVFLGDITKDDAIYNITYKYIRHIHFGNRNDNYKYTKTPNTNHSNFTLIKSF</sequence>
<proteinExistence type="predicted"/>
<protein>
    <submittedName>
        <fullName evidence="1">DUF3822 family protein</fullName>
    </submittedName>
</protein>
<dbReference type="Pfam" id="PF12864">
    <property type="entry name" value="DUF3822"/>
    <property type="match status" value="1"/>
</dbReference>
<dbReference type="Gene3D" id="3.30.420.260">
    <property type="match status" value="1"/>
</dbReference>
<dbReference type="CDD" id="cd24013">
    <property type="entry name" value="ASKHA_ATPase_BT3980-like"/>
    <property type="match status" value="1"/>
</dbReference>
<evidence type="ECO:0000313" key="2">
    <source>
        <dbReference type="Proteomes" id="UP001501496"/>
    </source>
</evidence>
<keyword evidence="2" id="KW-1185">Reference proteome</keyword>
<dbReference type="Gene3D" id="3.30.420.250">
    <property type="match status" value="1"/>
</dbReference>
<gene>
    <name evidence="1" type="ORF">GCM10022291_03670</name>
</gene>
<organism evidence="1 2">
    <name type="scientific">Postechiella marina</name>
    <dbReference type="NCBI Taxonomy" id="943941"/>
    <lineage>
        <taxon>Bacteria</taxon>
        <taxon>Pseudomonadati</taxon>
        <taxon>Bacteroidota</taxon>
        <taxon>Flavobacteriia</taxon>
        <taxon>Flavobacteriales</taxon>
        <taxon>Flavobacteriaceae</taxon>
        <taxon>Postechiella</taxon>
    </lineage>
</organism>
<dbReference type="RefSeq" id="WP_344786358.1">
    <property type="nucleotide sequence ID" value="NZ_BAABCA010000001.1"/>
</dbReference>
<dbReference type="EMBL" id="BAABCA010000001">
    <property type="protein sequence ID" value="GAA4231366.1"/>
    <property type="molecule type" value="Genomic_DNA"/>
</dbReference>
<accession>A0ABP8C032</accession>
<evidence type="ECO:0000313" key="1">
    <source>
        <dbReference type="EMBL" id="GAA4231366.1"/>
    </source>
</evidence>
<dbReference type="Proteomes" id="UP001501496">
    <property type="component" value="Unassembled WGS sequence"/>
</dbReference>
<dbReference type="InterPro" id="IPR024213">
    <property type="entry name" value="DUF3822"/>
</dbReference>